<dbReference type="EMBL" id="BPTT01000001">
    <property type="protein sequence ID" value="GJG33541.1"/>
    <property type="molecule type" value="Genomic_DNA"/>
</dbReference>
<evidence type="ECO:0000313" key="2">
    <source>
        <dbReference type="EMBL" id="GJG33541.1"/>
    </source>
</evidence>
<dbReference type="Pfam" id="PF11888">
    <property type="entry name" value="DUF3408"/>
    <property type="match status" value="1"/>
</dbReference>
<dbReference type="Proteomes" id="UP000887097">
    <property type="component" value="Unassembled WGS sequence"/>
</dbReference>
<accession>A0AA37I7T4</accession>
<gene>
    <name evidence="2" type="ORF">PRMUPPPA20_16500</name>
</gene>
<dbReference type="RefSeq" id="WP_013063567.1">
    <property type="nucleotide sequence ID" value="NZ_FNXC01000002.1"/>
</dbReference>
<sequence>MTAKKTKNVPPTKEEDEALRTFMYGDRLRSSISMEERYPDLEESDNSAISTDTNAVIPPPTTEEAQGQETSPKNEQEEEPEPKPVSFPAGKQSPAHRVSSKQRRLSLDEYGTVFLPVPKIDHPKPVFISESLRDELDKVARRLGGKRMSASGIVENMVKHHLGIYGEDMEQWFKL</sequence>
<dbReference type="AlphaFoldDB" id="A0AA37I7T4"/>
<comment type="caution">
    <text evidence="2">The sequence shown here is derived from an EMBL/GenBank/DDBJ whole genome shotgun (WGS) entry which is preliminary data.</text>
</comment>
<feature type="region of interest" description="Disordered" evidence="1">
    <location>
        <begin position="1"/>
        <end position="104"/>
    </location>
</feature>
<reference evidence="2" key="1">
    <citation type="submission" date="2021-08" db="EMBL/GenBank/DDBJ databases">
        <title>Prevotella lacticifex sp. nov., isolated from rumen of cow.</title>
        <authorList>
            <person name="Shinkai T."/>
            <person name="Ikeyama N."/>
            <person name="Kumagai M."/>
            <person name="Ohmori H."/>
            <person name="Sakamoto M."/>
            <person name="Ohkuma M."/>
            <person name="Mitsumori M."/>
        </authorList>
    </citation>
    <scope>NUCLEOTIDE SEQUENCE</scope>
    <source>
        <strain evidence="2">JCM 8259</strain>
    </source>
</reference>
<evidence type="ECO:0008006" key="4">
    <source>
        <dbReference type="Google" id="ProtNLM"/>
    </source>
</evidence>
<feature type="compositionally biased region" description="Basic and acidic residues" evidence="1">
    <location>
        <begin position="26"/>
        <end position="40"/>
    </location>
</feature>
<name>A0AA37I7T4_XYLRU</name>
<evidence type="ECO:0000313" key="3">
    <source>
        <dbReference type="Proteomes" id="UP000887097"/>
    </source>
</evidence>
<evidence type="ECO:0000256" key="1">
    <source>
        <dbReference type="SAM" id="MobiDB-lite"/>
    </source>
</evidence>
<organism evidence="2 3">
    <name type="scientific">Xylanibacter ruminicola</name>
    <name type="common">Prevotella ruminicola</name>
    <dbReference type="NCBI Taxonomy" id="839"/>
    <lineage>
        <taxon>Bacteria</taxon>
        <taxon>Pseudomonadati</taxon>
        <taxon>Bacteroidota</taxon>
        <taxon>Bacteroidia</taxon>
        <taxon>Bacteroidales</taxon>
        <taxon>Prevotellaceae</taxon>
        <taxon>Xylanibacter</taxon>
    </lineage>
</organism>
<proteinExistence type="predicted"/>
<dbReference type="InterPro" id="IPR021823">
    <property type="entry name" value="DUF3408"/>
</dbReference>
<dbReference type="OMA" id="TEHAIEH"/>
<protein>
    <recommendedName>
        <fullName evidence="4">DUF3408 domain-containing protein</fullName>
    </recommendedName>
</protein>